<comment type="caution">
    <text evidence="2">The sequence shown here is derived from an EMBL/GenBank/DDBJ whole genome shotgun (WGS) entry which is preliminary data.</text>
</comment>
<dbReference type="InterPro" id="IPR000182">
    <property type="entry name" value="GNAT_dom"/>
</dbReference>
<proteinExistence type="predicted"/>
<dbReference type="RefSeq" id="WP_188576718.1">
    <property type="nucleotide sequence ID" value="NZ_BMCT01000001.1"/>
</dbReference>
<evidence type="ECO:0000313" key="2">
    <source>
        <dbReference type="EMBL" id="GGF56043.1"/>
    </source>
</evidence>
<dbReference type="PROSITE" id="PS51186">
    <property type="entry name" value="GNAT"/>
    <property type="match status" value="1"/>
</dbReference>
<feature type="domain" description="N-acetyltransferase" evidence="1">
    <location>
        <begin position="27"/>
        <end position="196"/>
    </location>
</feature>
<dbReference type="Proteomes" id="UP000606044">
    <property type="component" value="Unassembled WGS sequence"/>
</dbReference>
<keyword evidence="3" id="KW-1185">Reference proteome</keyword>
<dbReference type="Gene3D" id="3.40.630.30">
    <property type="match status" value="1"/>
</dbReference>
<accession>A0A917BTS7</accession>
<reference evidence="2" key="2">
    <citation type="submission" date="2020-09" db="EMBL/GenBank/DDBJ databases">
        <authorList>
            <person name="Sun Q."/>
            <person name="Sedlacek I."/>
        </authorList>
    </citation>
    <scope>NUCLEOTIDE SEQUENCE</scope>
    <source>
        <strain evidence="2">CCM 7897</strain>
    </source>
</reference>
<name>A0A917BTS7_9HYPH</name>
<sequence length="207" mass="23181">MSIPQLPFPRVPVPYSTPPEAIQGPRIKLRLWRQSDWDGLAAMLADPEVMEHLMPVEGRAASDEVARRIERHFATHGFGLWAIELPGISPFIGYTGLVHVPFIATFTPAVEIGWRIQKAFWGQGYVSEAARLTLADGFSRLDLTEILALTIPANLRSQAVMRRLGMSHDPAEDFDHPSVPPGHRLRRHVLYRLSRETFMAAAEDTAP</sequence>
<evidence type="ECO:0000259" key="1">
    <source>
        <dbReference type="PROSITE" id="PS51186"/>
    </source>
</evidence>
<dbReference type="AlphaFoldDB" id="A0A917BTS7"/>
<dbReference type="InterPro" id="IPR016181">
    <property type="entry name" value="Acyl_CoA_acyltransferase"/>
</dbReference>
<organism evidence="2 3">
    <name type="scientific">Azorhizobium oxalatiphilum</name>
    <dbReference type="NCBI Taxonomy" id="980631"/>
    <lineage>
        <taxon>Bacteria</taxon>
        <taxon>Pseudomonadati</taxon>
        <taxon>Pseudomonadota</taxon>
        <taxon>Alphaproteobacteria</taxon>
        <taxon>Hyphomicrobiales</taxon>
        <taxon>Xanthobacteraceae</taxon>
        <taxon>Azorhizobium</taxon>
    </lineage>
</organism>
<dbReference type="SUPFAM" id="SSF55729">
    <property type="entry name" value="Acyl-CoA N-acyltransferases (Nat)"/>
    <property type="match status" value="1"/>
</dbReference>
<dbReference type="PANTHER" id="PTHR43792:SF1">
    <property type="entry name" value="N-ACETYLTRANSFERASE DOMAIN-CONTAINING PROTEIN"/>
    <property type="match status" value="1"/>
</dbReference>
<dbReference type="PANTHER" id="PTHR43792">
    <property type="entry name" value="GNAT FAMILY, PUTATIVE (AFU_ORTHOLOGUE AFUA_3G00765)-RELATED-RELATED"/>
    <property type="match status" value="1"/>
</dbReference>
<dbReference type="GO" id="GO:0016747">
    <property type="term" value="F:acyltransferase activity, transferring groups other than amino-acyl groups"/>
    <property type="evidence" value="ECO:0007669"/>
    <property type="project" value="InterPro"/>
</dbReference>
<dbReference type="Pfam" id="PF13302">
    <property type="entry name" value="Acetyltransf_3"/>
    <property type="match status" value="1"/>
</dbReference>
<reference evidence="2" key="1">
    <citation type="journal article" date="2014" name="Int. J. Syst. Evol. Microbiol.">
        <title>Complete genome sequence of Corynebacterium casei LMG S-19264T (=DSM 44701T), isolated from a smear-ripened cheese.</title>
        <authorList>
            <consortium name="US DOE Joint Genome Institute (JGI-PGF)"/>
            <person name="Walter F."/>
            <person name="Albersmeier A."/>
            <person name="Kalinowski J."/>
            <person name="Ruckert C."/>
        </authorList>
    </citation>
    <scope>NUCLEOTIDE SEQUENCE</scope>
    <source>
        <strain evidence="2">CCM 7897</strain>
    </source>
</reference>
<dbReference type="EMBL" id="BMCT01000001">
    <property type="protein sequence ID" value="GGF56043.1"/>
    <property type="molecule type" value="Genomic_DNA"/>
</dbReference>
<dbReference type="InterPro" id="IPR051531">
    <property type="entry name" value="N-acetyltransferase"/>
</dbReference>
<evidence type="ECO:0000313" key="3">
    <source>
        <dbReference type="Proteomes" id="UP000606044"/>
    </source>
</evidence>
<gene>
    <name evidence="2" type="ORF">GCM10007301_14610</name>
</gene>
<protein>
    <submittedName>
        <fullName evidence="2">Acetyltransferase</fullName>
    </submittedName>
</protein>